<dbReference type="InterPro" id="IPR011990">
    <property type="entry name" value="TPR-like_helical_dom_sf"/>
</dbReference>
<accession>A0A5P8FPZ9</accession>
<feature type="domain" description="OmpR/PhoB-type" evidence="8">
    <location>
        <begin position="1"/>
        <end position="99"/>
    </location>
</feature>
<dbReference type="GO" id="GO:0043531">
    <property type="term" value="F:ADP binding"/>
    <property type="evidence" value="ECO:0007669"/>
    <property type="project" value="InterPro"/>
</dbReference>
<dbReference type="GeneID" id="59162416"/>
<feature type="DNA-binding region" description="OmpR/PhoB-type" evidence="5">
    <location>
        <begin position="1"/>
        <end position="99"/>
    </location>
</feature>
<dbReference type="GO" id="GO:0003677">
    <property type="term" value="F:DNA binding"/>
    <property type="evidence" value="ECO:0007669"/>
    <property type="project" value="UniProtKB-UniRule"/>
</dbReference>
<dbReference type="Gene3D" id="1.25.40.10">
    <property type="entry name" value="Tetratricopeptide repeat domain"/>
    <property type="match status" value="2"/>
</dbReference>
<dbReference type="Pfam" id="PF00486">
    <property type="entry name" value="Trans_reg_C"/>
    <property type="match status" value="1"/>
</dbReference>
<sequence length="978" mass="103389">MPDDDPRPHLGVLGPLQVHDGSAWRTIGSPKRRAVLAALVARAPHPVSVETLVREVWGDAPPASARTQVHGYVLHLRRALPACAADALTTTTTGYALDVATLGTDADRAERGLVVARAALAASDPVGAAQVVDGARGLWRGDPFEDVVATPVVRARVERLAELRREVEETGFAALLGQGLHAEAVGPLTRHLAAHPVREHVCAQLMTALHRTGRQAEALQVYRRLRRVLVEELGVEPCAEVQALHHEILRGATRAARPSPRRAAAAPAPSAAAPASPPPDVPAAPISRPRPRVPCAPEALVGREEELAEVVRRLRPRGVCAPAPVVVVHGGPGTGRTALALRAASAVADRHPDGQAYLLGCEFDGSPRPPAELVAELLVQLAIPDLPGSAPARAALLRAHLHERRVLVVLDDAVDGDQVRAVAPTGGASALLVTARHHLSDAPGTARVALSALRRADAVELLDRVVGDGRVGAEPGAAADLVERCGRLPLAVRAVGGRLAARPGWSVQTALDRLVENDRLVEGMRLGSLDLSACVGRALRPLTPGARRLHALLALGGPADLPAWAAAALLDVAPAVADGHLDELVDAHLLTTSCAEGRPRFRLDDVLLPDAAQRCAGLGATVVDPALDRLLATWLELARQATQALPPNPFAPPRGEDLAEVSTPAEAMEQVAAGALGWFDAERAGLLAAVRTAARHDRRSTCWQLAVALVPYLDARAHLVDWAQCHDVADGVTDEPLGRAALLRSRAQLHLYHSRMPEAARCADEALELFESVGHERGVAMALGARAVCHRLTGRPDLALPLLRRAVRIVTPTAPAAAAHLRWGIARALADLGELDAAVAELERARRLAREVDDSHREAVVLRELAVVHGRQGRPARALAALGEAEQVFEGLGDERCLAHVSRVRGQILSERADRDSEDLEHAAFALGRAASIFDRGSTRPDAAECLRGLARVELARGSVAAARALQARADELDARSA</sequence>
<feature type="region of interest" description="Disordered" evidence="7">
    <location>
        <begin position="253"/>
        <end position="290"/>
    </location>
</feature>
<name>A0A5P8FPZ9_9MICO</name>
<dbReference type="InterPro" id="IPR001867">
    <property type="entry name" value="OmpR/PhoB-type_DNA-bd"/>
</dbReference>
<dbReference type="InterPro" id="IPR051677">
    <property type="entry name" value="AfsR-DnrI-RedD_regulator"/>
</dbReference>
<dbReference type="Pfam" id="PF13424">
    <property type="entry name" value="TPR_12"/>
    <property type="match status" value="2"/>
</dbReference>
<feature type="coiled-coil region" evidence="6">
    <location>
        <begin position="825"/>
        <end position="855"/>
    </location>
</feature>
<dbReference type="PRINTS" id="PR00364">
    <property type="entry name" value="DISEASERSIST"/>
</dbReference>
<dbReference type="InterPro" id="IPR019734">
    <property type="entry name" value="TPR_rpt"/>
</dbReference>
<reference evidence="9 10" key="1">
    <citation type="submission" date="2019-09" db="EMBL/GenBank/DDBJ databases">
        <title>Complete Genome Sequence of Janibacter melonis M714 with both human health impact and industrial applications.</title>
        <authorList>
            <person name="Jin M."/>
            <person name="Zhao Q.R."/>
        </authorList>
    </citation>
    <scope>NUCLEOTIDE SEQUENCE [LARGE SCALE GENOMIC DNA]</scope>
    <source>
        <strain evidence="9 10">M714</strain>
    </source>
</reference>
<evidence type="ECO:0000256" key="5">
    <source>
        <dbReference type="PROSITE-ProRule" id="PRU01091"/>
    </source>
</evidence>
<dbReference type="SMART" id="SM00862">
    <property type="entry name" value="Trans_reg_C"/>
    <property type="match status" value="1"/>
</dbReference>
<dbReference type="PANTHER" id="PTHR35807">
    <property type="entry name" value="TRANSCRIPTIONAL REGULATOR REDD-RELATED"/>
    <property type="match status" value="1"/>
</dbReference>
<dbReference type="PANTHER" id="PTHR35807:SF1">
    <property type="entry name" value="TRANSCRIPTIONAL REGULATOR REDD"/>
    <property type="match status" value="1"/>
</dbReference>
<dbReference type="CDD" id="cd15831">
    <property type="entry name" value="BTAD"/>
    <property type="match status" value="1"/>
</dbReference>
<dbReference type="SUPFAM" id="SSF52540">
    <property type="entry name" value="P-loop containing nucleoside triphosphate hydrolases"/>
    <property type="match status" value="1"/>
</dbReference>
<evidence type="ECO:0000313" key="9">
    <source>
        <dbReference type="EMBL" id="QFQ31281.2"/>
    </source>
</evidence>
<evidence type="ECO:0000256" key="7">
    <source>
        <dbReference type="SAM" id="MobiDB-lite"/>
    </source>
</evidence>
<protein>
    <submittedName>
        <fullName evidence="9">Tetratricopeptide repeat protein</fullName>
    </submittedName>
</protein>
<dbReference type="SUPFAM" id="SSF46894">
    <property type="entry name" value="C-terminal effector domain of the bipartite response regulators"/>
    <property type="match status" value="1"/>
</dbReference>
<dbReference type="KEGG" id="jme:EEW87_014585"/>
<evidence type="ECO:0000256" key="3">
    <source>
        <dbReference type="ARBA" id="ARBA00023125"/>
    </source>
</evidence>
<dbReference type="InterPro" id="IPR036388">
    <property type="entry name" value="WH-like_DNA-bd_sf"/>
</dbReference>
<dbReference type="Proteomes" id="UP000271708">
    <property type="component" value="Chromosome"/>
</dbReference>
<dbReference type="PROSITE" id="PS51755">
    <property type="entry name" value="OMPR_PHOB"/>
    <property type="match status" value="1"/>
</dbReference>
<dbReference type="RefSeq" id="WP_123092908.1">
    <property type="nucleotide sequence ID" value="NZ_CP044548.2"/>
</dbReference>
<proteinExistence type="inferred from homology"/>
<dbReference type="Gene3D" id="1.10.10.10">
    <property type="entry name" value="Winged helix-like DNA-binding domain superfamily/Winged helix DNA-binding domain"/>
    <property type="match status" value="1"/>
</dbReference>
<keyword evidence="2" id="KW-0805">Transcription regulation</keyword>
<gene>
    <name evidence="9" type="ORF">EEW87_014585</name>
</gene>
<dbReference type="SUPFAM" id="SSF48452">
    <property type="entry name" value="TPR-like"/>
    <property type="match status" value="3"/>
</dbReference>
<evidence type="ECO:0000256" key="1">
    <source>
        <dbReference type="ARBA" id="ARBA00005820"/>
    </source>
</evidence>
<dbReference type="InterPro" id="IPR005158">
    <property type="entry name" value="BTAD"/>
</dbReference>
<evidence type="ECO:0000256" key="4">
    <source>
        <dbReference type="ARBA" id="ARBA00023163"/>
    </source>
</evidence>
<dbReference type="AlphaFoldDB" id="A0A5P8FPZ9"/>
<dbReference type="GO" id="GO:0006355">
    <property type="term" value="P:regulation of DNA-templated transcription"/>
    <property type="evidence" value="ECO:0007669"/>
    <property type="project" value="InterPro"/>
</dbReference>
<organism evidence="9 10">
    <name type="scientific">Janibacter melonis</name>
    <dbReference type="NCBI Taxonomy" id="262209"/>
    <lineage>
        <taxon>Bacteria</taxon>
        <taxon>Bacillati</taxon>
        <taxon>Actinomycetota</taxon>
        <taxon>Actinomycetes</taxon>
        <taxon>Micrococcales</taxon>
        <taxon>Intrasporangiaceae</taxon>
        <taxon>Janibacter</taxon>
    </lineage>
</organism>
<evidence type="ECO:0000313" key="10">
    <source>
        <dbReference type="Proteomes" id="UP000271708"/>
    </source>
</evidence>
<comment type="similarity">
    <text evidence="1">Belongs to the AfsR/DnrI/RedD regulatory family.</text>
</comment>
<dbReference type="InterPro" id="IPR016032">
    <property type="entry name" value="Sig_transdc_resp-reg_C-effctor"/>
</dbReference>
<evidence type="ECO:0000256" key="2">
    <source>
        <dbReference type="ARBA" id="ARBA00023015"/>
    </source>
</evidence>
<dbReference type="GO" id="GO:0000160">
    <property type="term" value="P:phosphorelay signal transduction system"/>
    <property type="evidence" value="ECO:0007669"/>
    <property type="project" value="InterPro"/>
</dbReference>
<dbReference type="InterPro" id="IPR027417">
    <property type="entry name" value="P-loop_NTPase"/>
</dbReference>
<keyword evidence="6" id="KW-0175">Coiled coil</keyword>
<evidence type="ECO:0000256" key="6">
    <source>
        <dbReference type="SAM" id="Coils"/>
    </source>
</evidence>
<keyword evidence="4" id="KW-0804">Transcription</keyword>
<dbReference type="EMBL" id="CP044548">
    <property type="protein sequence ID" value="QFQ31281.2"/>
    <property type="molecule type" value="Genomic_DNA"/>
</dbReference>
<dbReference type="SMART" id="SM01043">
    <property type="entry name" value="BTAD"/>
    <property type="match status" value="1"/>
</dbReference>
<dbReference type="Pfam" id="PF03704">
    <property type="entry name" value="BTAD"/>
    <property type="match status" value="1"/>
</dbReference>
<dbReference type="SMART" id="SM00028">
    <property type="entry name" value="TPR"/>
    <property type="match status" value="4"/>
</dbReference>
<keyword evidence="3 5" id="KW-0238">DNA-binding</keyword>
<feature type="compositionally biased region" description="Low complexity" evidence="7">
    <location>
        <begin position="253"/>
        <end position="274"/>
    </location>
</feature>
<dbReference type="Gene3D" id="3.40.50.300">
    <property type="entry name" value="P-loop containing nucleotide triphosphate hydrolases"/>
    <property type="match status" value="1"/>
</dbReference>
<evidence type="ECO:0000259" key="8">
    <source>
        <dbReference type="PROSITE" id="PS51755"/>
    </source>
</evidence>